<keyword evidence="4 5" id="KW-0472">Membrane</keyword>
<evidence type="ECO:0000256" key="6">
    <source>
        <dbReference type="SAM" id="SignalP"/>
    </source>
</evidence>
<dbReference type="Gene3D" id="3.40.30.10">
    <property type="entry name" value="Glutaredoxin"/>
    <property type="match status" value="1"/>
</dbReference>
<evidence type="ECO:0000256" key="5">
    <source>
        <dbReference type="SAM" id="Phobius"/>
    </source>
</evidence>
<keyword evidence="8" id="KW-1185">Reference proteome</keyword>
<feature type="signal peptide" evidence="6">
    <location>
        <begin position="1"/>
        <end position="18"/>
    </location>
</feature>
<evidence type="ECO:0000256" key="1">
    <source>
        <dbReference type="ARBA" id="ARBA00004141"/>
    </source>
</evidence>
<keyword evidence="2 5" id="KW-0812">Transmembrane</keyword>
<dbReference type="Pfam" id="PF04756">
    <property type="entry name" value="OST3_OST6"/>
    <property type="match status" value="1"/>
</dbReference>
<keyword evidence="6" id="KW-0732">Signal</keyword>
<feature type="transmembrane region" description="Helical" evidence="5">
    <location>
        <begin position="207"/>
        <end position="226"/>
    </location>
</feature>
<dbReference type="InterPro" id="IPR021149">
    <property type="entry name" value="OligosaccharylTrfase_OST3/OST6"/>
</dbReference>
<feature type="transmembrane region" description="Helical" evidence="5">
    <location>
        <begin position="289"/>
        <end position="309"/>
    </location>
</feature>
<evidence type="ECO:0000256" key="2">
    <source>
        <dbReference type="ARBA" id="ARBA00022692"/>
    </source>
</evidence>
<evidence type="ECO:0000313" key="7">
    <source>
        <dbReference type="EMBL" id="CUS23454.1"/>
    </source>
</evidence>
<comment type="subcellular location">
    <subcellularLocation>
        <location evidence="1">Membrane</location>
        <topology evidence="1">Multi-pass membrane protein</topology>
    </subcellularLocation>
</comment>
<dbReference type="AlphaFoldDB" id="A0A0P1KU07"/>
<dbReference type="GO" id="GO:0018279">
    <property type="term" value="P:protein N-linked glycosylation via asparagine"/>
    <property type="evidence" value="ECO:0007669"/>
    <property type="project" value="TreeGrafter"/>
</dbReference>
<dbReference type="OrthoDB" id="67566at2759"/>
<dbReference type="PANTHER" id="PTHR12692">
    <property type="entry name" value="DOLICHYL-DIPHOSPHOOLIGOSACCHARIDE--PROTEIN GLYCOSYLTRANSFERASE-RELATED"/>
    <property type="match status" value="1"/>
</dbReference>
<dbReference type="Proteomes" id="UP000236544">
    <property type="component" value="Unassembled WGS sequence"/>
</dbReference>
<dbReference type="EMBL" id="LN890547">
    <property type="protein sequence ID" value="CUS23454.1"/>
    <property type="molecule type" value="Genomic_DNA"/>
</dbReference>
<sequence>MRVTGLIWLFALTGLANCLKWDEIGDLRDEDGVIEVTESNYKMLSQGLREFYSILYVTTSAPASGGVVCELCNVFEVNVRKASKAMQLQLPEDVNREAVFFKLDVSQCTSFVKEIGLKTIPHMLIYPPPKDEDSFAWSKSVFYQFQITPESAKDPVQFADFLAKILNVYFGVARDFDKEEFLQYFVVSLVCFFVLKKKILPLIPHKAWFFSLVFSLGILLASITGLKFTQINNIPLLAKDEKGNIMFFSGGMAWQFGIEIFSVSAMYIAMGCSVVALIFIPRVRQLDPFFSNVAALAVLALGFYVFAYFTSCFKVKDPGYPFAVL</sequence>
<evidence type="ECO:0000256" key="4">
    <source>
        <dbReference type="ARBA" id="ARBA00023136"/>
    </source>
</evidence>
<protein>
    <submittedName>
        <fullName evidence="7">LAQU0S10e00738g1_1</fullName>
    </submittedName>
</protein>
<name>A0A0P1KU07_9SACH</name>
<dbReference type="PANTHER" id="PTHR12692:SF3">
    <property type="entry name" value="DOLICHYL-DIPHOSPHOOLIGOSACCHARIDE--PROTEIN GLYCOSYLTRANSFERASE SUBUNIT OST6"/>
    <property type="match status" value="1"/>
</dbReference>
<proteinExistence type="predicted"/>
<feature type="chain" id="PRO_5006066511" evidence="6">
    <location>
        <begin position="19"/>
        <end position="325"/>
    </location>
</feature>
<accession>A0A0P1KU07</accession>
<feature type="transmembrane region" description="Helical" evidence="5">
    <location>
        <begin position="181"/>
        <end position="200"/>
    </location>
</feature>
<reference evidence="8" key="1">
    <citation type="submission" date="2015-10" db="EMBL/GenBank/DDBJ databases">
        <authorList>
            <person name="Devillers H."/>
        </authorList>
    </citation>
    <scope>NUCLEOTIDE SEQUENCE [LARGE SCALE GENOMIC DNA]</scope>
</reference>
<evidence type="ECO:0000313" key="8">
    <source>
        <dbReference type="Proteomes" id="UP000236544"/>
    </source>
</evidence>
<evidence type="ECO:0000256" key="3">
    <source>
        <dbReference type="ARBA" id="ARBA00022989"/>
    </source>
</evidence>
<dbReference type="GO" id="GO:0008250">
    <property type="term" value="C:oligosaccharyltransferase complex"/>
    <property type="evidence" value="ECO:0007669"/>
    <property type="project" value="TreeGrafter"/>
</dbReference>
<gene>
    <name evidence="7" type="ORF">LAQU0_S10e00738g</name>
</gene>
<feature type="transmembrane region" description="Helical" evidence="5">
    <location>
        <begin position="256"/>
        <end position="280"/>
    </location>
</feature>
<keyword evidence="3 5" id="KW-1133">Transmembrane helix</keyword>
<organism evidence="7 8">
    <name type="scientific">Lachancea quebecensis</name>
    <dbReference type="NCBI Taxonomy" id="1654605"/>
    <lineage>
        <taxon>Eukaryota</taxon>
        <taxon>Fungi</taxon>
        <taxon>Dikarya</taxon>
        <taxon>Ascomycota</taxon>
        <taxon>Saccharomycotina</taxon>
        <taxon>Saccharomycetes</taxon>
        <taxon>Saccharomycetales</taxon>
        <taxon>Saccharomycetaceae</taxon>
        <taxon>Lachancea</taxon>
    </lineage>
</organism>